<evidence type="ECO:0000313" key="2">
    <source>
        <dbReference type="Proteomes" id="UP001225906"/>
    </source>
</evidence>
<protein>
    <recommendedName>
        <fullName evidence="3">DUF2946 domain-containing protein</fullName>
    </recommendedName>
</protein>
<comment type="caution">
    <text evidence="1">The sequence shown here is derived from an EMBL/GenBank/DDBJ whole genome shotgun (WGS) entry which is preliminary data.</text>
</comment>
<dbReference type="RefSeq" id="WP_306389605.1">
    <property type="nucleotide sequence ID" value="NZ_JAVCAP010000015.1"/>
</dbReference>
<name>A0ABT9JTH6_9PROT</name>
<organism evidence="1 2">
    <name type="scientific">Methylophilus aquaticus</name>
    <dbReference type="NCBI Taxonomy" id="1971610"/>
    <lineage>
        <taxon>Bacteria</taxon>
        <taxon>Pseudomonadati</taxon>
        <taxon>Pseudomonadota</taxon>
        <taxon>Betaproteobacteria</taxon>
        <taxon>Nitrosomonadales</taxon>
        <taxon>Methylophilaceae</taxon>
        <taxon>Methylophilus</taxon>
    </lineage>
</organism>
<dbReference type="Proteomes" id="UP001225906">
    <property type="component" value="Unassembled WGS sequence"/>
</dbReference>
<evidence type="ECO:0000313" key="1">
    <source>
        <dbReference type="EMBL" id="MDP8567883.1"/>
    </source>
</evidence>
<proteinExistence type="predicted"/>
<accession>A0ABT9JTH6</accession>
<dbReference type="Pfam" id="PF11162">
    <property type="entry name" value="DUF2946"/>
    <property type="match status" value="1"/>
</dbReference>
<evidence type="ECO:0008006" key="3">
    <source>
        <dbReference type="Google" id="ProtNLM"/>
    </source>
</evidence>
<reference evidence="2" key="1">
    <citation type="journal article" date="2019" name="Int. J. Syst. Evol. Microbiol.">
        <title>The Global Catalogue of Microorganisms (GCM) 10K type strain sequencing project: providing services to taxonomists for standard genome sequencing and annotation.</title>
        <authorList>
            <consortium name="The Broad Institute Genomics Platform"/>
            <consortium name="The Broad Institute Genome Sequencing Center for Infectious Disease"/>
            <person name="Wu L."/>
            <person name="Ma J."/>
        </authorList>
    </citation>
    <scope>NUCLEOTIDE SEQUENCE [LARGE SCALE GENOMIC DNA]</scope>
    <source>
        <strain evidence="2">VKM B-3159</strain>
    </source>
</reference>
<sequence>MLKRLYLYVVMAVLFALSQAGIVTHEISHYNDQTQQSQPDKKQHGNETCTLCLSFAHAVGALPAAALVFHAITASDIAYGTLASTILPAVQTAYAARAPPCFPRLIVLK</sequence>
<gene>
    <name evidence="1" type="ORF">Q9291_08485</name>
</gene>
<keyword evidence="2" id="KW-1185">Reference proteome</keyword>
<dbReference type="EMBL" id="JAVCAP010000015">
    <property type="protein sequence ID" value="MDP8567883.1"/>
    <property type="molecule type" value="Genomic_DNA"/>
</dbReference>
<dbReference type="InterPro" id="IPR021333">
    <property type="entry name" value="DUF2946"/>
</dbReference>